<gene>
    <name evidence="3" type="ORF">LEA_03980</name>
</gene>
<feature type="region of interest" description="Disordered" evidence="1">
    <location>
        <begin position="65"/>
        <end position="112"/>
    </location>
</feature>
<dbReference type="SMART" id="SM01245">
    <property type="entry name" value="Jag_N"/>
    <property type="match status" value="1"/>
</dbReference>
<dbReference type="AlphaFoldDB" id="K1V1S0"/>
<name>K1V1S0_9ZZZZ</name>
<sequence length="112" mass="13021">MIKESVKSASTIEDAKAAALLELGLTEDDVYNIEVLQMPQKKTFGIFGGKPAEVKVWVDVPEKRKNPFPKRIRTKNPLRLPKRSKTEKRKPKRKTSVRSKKKKRPKRRKRLL</sequence>
<evidence type="ECO:0000313" key="3">
    <source>
        <dbReference type="EMBL" id="EKC77806.1"/>
    </source>
</evidence>
<comment type="caution">
    <text evidence="3">The sequence shown here is derived from an EMBL/GenBank/DDBJ whole genome shotgun (WGS) entry which is preliminary data.</text>
</comment>
<dbReference type="InterPro" id="IPR038247">
    <property type="entry name" value="Jag_N_dom_sf"/>
</dbReference>
<accession>K1V1S0</accession>
<dbReference type="InterPro" id="IPR032782">
    <property type="entry name" value="KhpB_N"/>
</dbReference>
<evidence type="ECO:0000259" key="2">
    <source>
        <dbReference type="SMART" id="SM01245"/>
    </source>
</evidence>
<proteinExistence type="predicted"/>
<dbReference type="EMBL" id="AJWY01002634">
    <property type="protein sequence ID" value="EKC77806.1"/>
    <property type="molecule type" value="Genomic_DNA"/>
</dbReference>
<dbReference type="Gene3D" id="3.30.30.80">
    <property type="entry name" value="probable RNA-binding protein from clostridium symbiosum atcc 14940"/>
    <property type="match status" value="1"/>
</dbReference>
<protein>
    <recommendedName>
        <fullName evidence="2">RNA-binding protein KhpB N-terminal domain-containing protein</fullName>
    </recommendedName>
</protein>
<organism evidence="3">
    <name type="scientific">human gut metagenome</name>
    <dbReference type="NCBI Taxonomy" id="408170"/>
    <lineage>
        <taxon>unclassified sequences</taxon>
        <taxon>metagenomes</taxon>
        <taxon>organismal metagenomes</taxon>
    </lineage>
</organism>
<evidence type="ECO:0000256" key="1">
    <source>
        <dbReference type="SAM" id="MobiDB-lite"/>
    </source>
</evidence>
<reference evidence="3" key="1">
    <citation type="journal article" date="2013" name="Environ. Microbiol.">
        <title>Microbiota from the distal guts of lean and obese adolescents exhibit partial functional redundancy besides clear differences in community structure.</title>
        <authorList>
            <person name="Ferrer M."/>
            <person name="Ruiz A."/>
            <person name="Lanza F."/>
            <person name="Haange S.B."/>
            <person name="Oberbach A."/>
            <person name="Till H."/>
            <person name="Bargiela R."/>
            <person name="Campoy C."/>
            <person name="Segura M.T."/>
            <person name="Richter M."/>
            <person name="von Bergen M."/>
            <person name="Seifert J."/>
            <person name="Suarez A."/>
        </authorList>
    </citation>
    <scope>NUCLEOTIDE SEQUENCE</scope>
</reference>
<feature type="domain" description="RNA-binding protein KhpB N-terminal" evidence="2">
    <location>
        <begin position="6"/>
        <end position="59"/>
    </location>
</feature>
<feature type="compositionally biased region" description="Basic residues" evidence="1">
    <location>
        <begin position="66"/>
        <end position="112"/>
    </location>
</feature>
<dbReference type="Pfam" id="PF14804">
    <property type="entry name" value="Jag_N"/>
    <property type="match status" value="1"/>
</dbReference>